<proteinExistence type="predicted"/>
<evidence type="ECO:0000259" key="1">
    <source>
        <dbReference type="Pfam" id="PF00561"/>
    </source>
</evidence>
<protein>
    <submittedName>
        <fullName evidence="2">Alpha/beta hydrolase fold protein</fullName>
    </submittedName>
</protein>
<dbReference type="Gene3D" id="3.40.50.1820">
    <property type="entry name" value="alpha/beta hydrolase"/>
    <property type="match status" value="1"/>
</dbReference>
<dbReference type="RefSeq" id="WP_012792148.1">
    <property type="nucleotide sequence ID" value="NC_013132.1"/>
</dbReference>
<dbReference type="InterPro" id="IPR050266">
    <property type="entry name" value="AB_hydrolase_sf"/>
</dbReference>
<dbReference type="AlphaFoldDB" id="A0A979G722"/>
<feature type="domain" description="AB hydrolase-1" evidence="1">
    <location>
        <begin position="35"/>
        <end position="265"/>
    </location>
</feature>
<dbReference type="KEGG" id="cpi:Cpin_4538"/>
<dbReference type="GO" id="GO:0046464">
    <property type="term" value="P:acylglycerol catabolic process"/>
    <property type="evidence" value="ECO:0007669"/>
    <property type="project" value="TreeGrafter"/>
</dbReference>
<dbReference type="Pfam" id="PF00561">
    <property type="entry name" value="Abhydrolase_1"/>
    <property type="match status" value="1"/>
</dbReference>
<accession>A0A979G722</accession>
<name>A0A979G722_CHIPD</name>
<dbReference type="PANTHER" id="PTHR43798">
    <property type="entry name" value="MONOACYLGLYCEROL LIPASE"/>
    <property type="match status" value="1"/>
</dbReference>
<dbReference type="OrthoDB" id="9773293at2"/>
<dbReference type="SUPFAM" id="SSF53474">
    <property type="entry name" value="alpha/beta-Hydrolases"/>
    <property type="match status" value="1"/>
</dbReference>
<dbReference type="InterPro" id="IPR000073">
    <property type="entry name" value="AB_hydrolase_1"/>
</dbReference>
<evidence type="ECO:0000313" key="3">
    <source>
        <dbReference type="Proteomes" id="UP000002215"/>
    </source>
</evidence>
<dbReference type="InterPro" id="IPR029058">
    <property type="entry name" value="AB_hydrolase_fold"/>
</dbReference>
<dbReference type="PANTHER" id="PTHR43798:SF5">
    <property type="entry name" value="MONOACYLGLYCEROL LIPASE ABHD6"/>
    <property type="match status" value="1"/>
</dbReference>
<dbReference type="PRINTS" id="PR00111">
    <property type="entry name" value="ABHYDROLASE"/>
</dbReference>
<gene>
    <name evidence="2" type="ordered locus">Cpin_4538</name>
</gene>
<reference evidence="3" key="1">
    <citation type="submission" date="2009-08" db="EMBL/GenBank/DDBJ databases">
        <title>The complete genome of Chitinophaga pinensis DSM 2588.</title>
        <authorList>
            <consortium name="US DOE Joint Genome Institute (JGI-PGF)"/>
            <person name="Lucas S."/>
            <person name="Copeland A."/>
            <person name="Lapidus A."/>
            <person name="Glavina del Rio T."/>
            <person name="Dalin E."/>
            <person name="Tice H."/>
            <person name="Bruce D."/>
            <person name="Goodwin L."/>
            <person name="Pitluck S."/>
            <person name="Kyrpides N."/>
            <person name="Mavromatis K."/>
            <person name="Ivanova N."/>
            <person name="Mikhailova N."/>
            <person name="Sims D."/>
            <person name="Meinche L."/>
            <person name="Brettin T."/>
            <person name="Detter J.C."/>
            <person name="Han C."/>
            <person name="Larimer F."/>
            <person name="Land M."/>
            <person name="Hauser L."/>
            <person name="Markowitz V."/>
            <person name="Cheng J.-F."/>
            <person name="Hugenholtz P."/>
            <person name="Woyke T."/>
            <person name="Wu D."/>
            <person name="Spring S."/>
            <person name="Klenk H.-P."/>
            <person name="Eisen J.A."/>
        </authorList>
    </citation>
    <scope>NUCLEOTIDE SEQUENCE [LARGE SCALE GENOMIC DNA]</scope>
    <source>
        <strain evidence="3">ATCC 43595 / DSM 2588 / LMG 13176 / NBRC 15968 / NCIMB 11800 / UQM 2034</strain>
    </source>
</reference>
<evidence type="ECO:0000313" key="2">
    <source>
        <dbReference type="EMBL" id="ACU61980.1"/>
    </source>
</evidence>
<reference evidence="2 3" key="2">
    <citation type="journal article" date="2010" name="Stand. Genomic Sci.">
        <title>Complete genome sequence of Chitinophaga pinensis type strain (UQM 2034).</title>
        <authorList>
            <person name="Glavina Del Rio T."/>
            <person name="Abt B."/>
            <person name="Spring S."/>
            <person name="Lapidus A."/>
            <person name="Nolan M."/>
            <person name="Tice H."/>
            <person name="Copeland A."/>
            <person name="Cheng J.F."/>
            <person name="Chen F."/>
            <person name="Bruce D."/>
            <person name="Goodwin L."/>
            <person name="Pitluck S."/>
            <person name="Ivanova N."/>
            <person name="Mavromatis K."/>
            <person name="Mikhailova N."/>
            <person name="Pati A."/>
            <person name="Chen A."/>
            <person name="Palaniappan K."/>
            <person name="Land M."/>
            <person name="Hauser L."/>
            <person name="Chang Y.J."/>
            <person name="Jeffries C.D."/>
            <person name="Chain P."/>
            <person name="Saunders E."/>
            <person name="Detter J.C."/>
            <person name="Brettin T."/>
            <person name="Rohde M."/>
            <person name="Goker M."/>
            <person name="Bristow J."/>
            <person name="Eisen J.A."/>
            <person name="Markowitz V."/>
            <person name="Hugenholtz P."/>
            <person name="Kyrpides N.C."/>
            <person name="Klenk H.P."/>
            <person name="Lucas S."/>
        </authorList>
    </citation>
    <scope>NUCLEOTIDE SEQUENCE [LARGE SCALE GENOMIC DNA]</scope>
    <source>
        <strain evidence="3">ATCC 43595 / DSM 2588 / LMG 13176 / NBRC 15968 / NCIMB 11800 / UQM 2034</strain>
    </source>
</reference>
<organism evidence="2 3">
    <name type="scientific">Chitinophaga pinensis (strain ATCC 43595 / DSM 2588 / LMG 13176 / NBRC 15968 / NCIMB 11800 / UQM 2034)</name>
    <dbReference type="NCBI Taxonomy" id="485918"/>
    <lineage>
        <taxon>Bacteria</taxon>
        <taxon>Pseudomonadati</taxon>
        <taxon>Bacteroidota</taxon>
        <taxon>Chitinophagia</taxon>
        <taxon>Chitinophagales</taxon>
        <taxon>Chitinophagaceae</taxon>
        <taxon>Chitinophaga</taxon>
    </lineage>
</organism>
<dbReference type="GO" id="GO:0047372">
    <property type="term" value="F:monoacylglycerol lipase activity"/>
    <property type="evidence" value="ECO:0007669"/>
    <property type="project" value="TreeGrafter"/>
</dbReference>
<sequence>MSTHTHVTAPTQYIQVKGNKLAYRRYGSGKGLPMVFMQHFTGTMDNWDPAVMDALAKDREVIIFNTTGISSSEGEPKNNTAAIASDAAAFIDALGLQQIDLLGFSMGSFAAQQLTLDRPELVRKLILVGSGPRGGEGLDTFSPLVWDILSRTYDPADELLLDTFFTPSEASQQAGRRFLDRIRARVENRDPAISDKVVPAQLAAITAWGTKHEGSYDYLKEIKVPVLIVSGHDDIIFPTVNNYILQQHLPDAQLIIYPDTNHGSIYQYPELFVIQVNLFLKGIA</sequence>
<dbReference type="EMBL" id="CP001699">
    <property type="protein sequence ID" value="ACU61980.1"/>
    <property type="molecule type" value="Genomic_DNA"/>
</dbReference>
<dbReference type="GO" id="GO:0016020">
    <property type="term" value="C:membrane"/>
    <property type="evidence" value="ECO:0007669"/>
    <property type="project" value="TreeGrafter"/>
</dbReference>
<dbReference type="Proteomes" id="UP000002215">
    <property type="component" value="Chromosome"/>
</dbReference>
<keyword evidence="2" id="KW-0378">Hydrolase</keyword>